<proteinExistence type="predicted"/>
<protein>
    <submittedName>
        <fullName evidence="1">Uncharacterized protein</fullName>
    </submittedName>
</protein>
<organism evidence="1 2">
    <name type="scientific">Portunus trituberculatus</name>
    <name type="common">Swimming crab</name>
    <name type="synonym">Neptunus trituberculatus</name>
    <dbReference type="NCBI Taxonomy" id="210409"/>
    <lineage>
        <taxon>Eukaryota</taxon>
        <taxon>Metazoa</taxon>
        <taxon>Ecdysozoa</taxon>
        <taxon>Arthropoda</taxon>
        <taxon>Crustacea</taxon>
        <taxon>Multicrustacea</taxon>
        <taxon>Malacostraca</taxon>
        <taxon>Eumalacostraca</taxon>
        <taxon>Eucarida</taxon>
        <taxon>Decapoda</taxon>
        <taxon>Pleocyemata</taxon>
        <taxon>Brachyura</taxon>
        <taxon>Eubrachyura</taxon>
        <taxon>Portunoidea</taxon>
        <taxon>Portunidae</taxon>
        <taxon>Portuninae</taxon>
        <taxon>Portunus</taxon>
    </lineage>
</organism>
<gene>
    <name evidence="1" type="ORF">E2C01_073751</name>
</gene>
<dbReference type="EMBL" id="VSRR010050591">
    <property type="protein sequence ID" value="MPC79235.1"/>
    <property type="molecule type" value="Genomic_DNA"/>
</dbReference>
<reference evidence="1 2" key="1">
    <citation type="submission" date="2019-05" db="EMBL/GenBank/DDBJ databases">
        <title>Another draft genome of Portunus trituberculatus and its Hox gene families provides insights of decapod evolution.</title>
        <authorList>
            <person name="Jeong J.-H."/>
            <person name="Song I."/>
            <person name="Kim S."/>
            <person name="Choi T."/>
            <person name="Kim D."/>
            <person name="Ryu S."/>
            <person name="Kim W."/>
        </authorList>
    </citation>
    <scope>NUCLEOTIDE SEQUENCE [LARGE SCALE GENOMIC DNA]</scope>
    <source>
        <tissue evidence="1">Muscle</tissue>
    </source>
</reference>
<evidence type="ECO:0000313" key="1">
    <source>
        <dbReference type="EMBL" id="MPC79235.1"/>
    </source>
</evidence>
<sequence>MHRVALVYTSPWWVCGEFGVAADLTGWMARDMNVKLASQSVKP</sequence>
<name>A0A5B7IAJ4_PORTR</name>
<evidence type="ECO:0000313" key="2">
    <source>
        <dbReference type="Proteomes" id="UP000324222"/>
    </source>
</evidence>
<dbReference type="AlphaFoldDB" id="A0A5B7IAJ4"/>
<dbReference type="Proteomes" id="UP000324222">
    <property type="component" value="Unassembled WGS sequence"/>
</dbReference>
<comment type="caution">
    <text evidence="1">The sequence shown here is derived from an EMBL/GenBank/DDBJ whole genome shotgun (WGS) entry which is preliminary data.</text>
</comment>
<accession>A0A5B7IAJ4</accession>
<keyword evidence="2" id="KW-1185">Reference proteome</keyword>